<comment type="caution">
    <text evidence="2">The sequence shown here is derived from an EMBL/GenBank/DDBJ whole genome shotgun (WGS) entry which is preliminary data.</text>
</comment>
<proteinExistence type="predicted"/>
<dbReference type="AlphaFoldDB" id="A0A4C1YUI9"/>
<dbReference type="InterPro" id="IPR027351">
    <property type="entry name" value="(+)RNA_virus_helicase_core_dom"/>
</dbReference>
<dbReference type="OrthoDB" id="411871at2759"/>
<keyword evidence="3" id="KW-1185">Reference proteome</keyword>
<accession>A0A4C1YUI9</accession>
<dbReference type="Pfam" id="PF01443">
    <property type="entry name" value="Viral_helicase1"/>
    <property type="match status" value="1"/>
</dbReference>
<dbReference type="PROSITE" id="PS51657">
    <property type="entry name" value="PSRV_HELICASE"/>
    <property type="match status" value="1"/>
</dbReference>
<name>A0A4C1YUI9_EUMVA</name>
<evidence type="ECO:0000313" key="2">
    <source>
        <dbReference type="EMBL" id="GBP78319.1"/>
    </source>
</evidence>
<sequence length="328" mass="37727">MTRDTKVALEERILRTMKKLSKENDQDYSETFTDWETPKITWINGVPGCGKTTWIVQEFDNKRDCIVTATIEAAEDLKRKLANRIGAEATTRVRTMASVLVNGFKEHTRDRLLIDEAMMNHFGAIITAALLAKAKELLLIGDINQIPHIDRHNVFPMSYEKPNAVAKVSRELLRSYRNPMDVAYALNEIYSGIYSTQEGTRSLTMDGYDINKLSISLPQTLYLAHTSWQNRAKSHGMRTSSPLIGRVDDWRVDRTAMTSDHNAIVFNLRLSGPIKPMEPITTRRYNTNKADWTEFCLQLRNTLQKYGIAERSNERRDLRIWKRTAENT</sequence>
<reference evidence="2 3" key="1">
    <citation type="journal article" date="2019" name="Commun. Biol.">
        <title>The bagworm genome reveals a unique fibroin gene that provides high tensile strength.</title>
        <authorList>
            <person name="Kono N."/>
            <person name="Nakamura H."/>
            <person name="Ohtoshi R."/>
            <person name="Tomita M."/>
            <person name="Numata K."/>
            <person name="Arakawa K."/>
        </authorList>
    </citation>
    <scope>NUCLEOTIDE SEQUENCE [LARGE SCALE GENOMIC DNA]</scope>
</reference>
<dbReference type="InterPro" id="IPR036691">
    <property type="entry name" value="Endo/exonu/phosph_ase_sf"/>
</dbReference>
<evidence type="ECO:0000313" key="3">
    <source>
        <dbReference type="Proteomes" id="UP000299102"/>
    </source>
</evidence>
<organism evidence="2 3">
    <name type="scientific">Eumeta variegata</name>
    <name type="common">Bagworm moth</name>
    <name type="synonym">Eumeta japonica</name>
    <dbReference type="NCBI Taxonomy" id="151549"/>
    <lineage>
        <taxon>Eukaryota</taxon>
        <taxon>Metazoa</taxon>
        <taxon>Ecdysozoa</taxon>
        <taxon>Arthropoda</taxon>
        <taxon>Hexapoda</taxon>
        <taxon>Insecta</taxon>
        <taxon>Pterygota</taxon>
        <taxon>Neoptera</taxon>
        <taxon>Endopterygota</taxon>
        <taxon>Lepidoptera</taxon>
        <taxon>Glossata</taxon>
        <taxon>Ditrysia</taxon>
        <taxon>Tineoidea</taxon>
        <taxon>Psychidae</taxon>
        <taxon>Oiketicinae</taxon>
        <taxon>Eumeta</taxon>
    </lineage>
</organism>
<dbReference type="EMBL" id="BGZK01001365">
    <property type="protein sequence ID" value="GBP78319.1"/>
    <property type="molecule type" value="Genomic_DNA"/>
</dbReference>
<feature type="domain" description="(+)RNA virus helicase C-terminal" evidence="1">
    <location>
        <begin position="17"/>
        <end position="328"/>
    </location>
</feature>
<dbReference type="Proteomes" id="UP000299102">
    <property type="component" value="Unassembled WGS sequence"/>
</dbReference>
<dbReference type="Gene3D" id="3.40.50.300">
    <property type="entry name" value="P-loop containing nucleotide triphosphate hydrolases"/>
    <property type="match status" value="1"/>
</dbReference>
<dbReference type="InterPro" id="IPR027417">
    <property type="entry name" value="P-loop_NTPase"/>
</dbReference>
<dbReference type="GO" id="GO:0005524">
    <property type="term" value="F:ATP binding"/>
    <property type="evidence" value="ECO:0007669"/>
    <property type="project" value="InterPro"/>
</dbReference>
<dbReference type="SUPFAM" id="SSF56219">
    <property type="entry name" value="DNase I-like"/>
    <property type="match status" value="1"/>
</dbReference>
<evidence type="ECO:0000259" key="1">
    <source>
        <dbReference type="PROSITE" id="PS51657"/>
    </source>
</evidence>
<gene>
    <name evidence="2" type="ORF">EVAR_52374_1</name>
</gene>
<protein>
    <recommendedName>
        <fullName evidence="1">(+)RNA virus helicase C-terminal domain-containing protein</fullName>
    </recommendedName>
</protein>
<dbReference type="SUPFAM" id="SSF52540">
    <property type="entry name" value="P-loop containing nucleoside triphosphate hydrolases"/>
    <property type="match status" value="1"/>
</dbReference>